<dbReference type="PANTHER" id="PTHR30376:SF3">
    <property type="entry name" value="RNA POLYMERASE SIGMA FACTOR RPOH"/>
    <property type="match status" value="1"/>
</dbReference>
<dbReference type="NCBIfam" id="NF005143">
    <property type="entry name" value="PRK06596.1"/>
    <property type="match status" value="1"/>
</dbReference>
<dbReference type="GO" id="GO:0003677">
    <property type="term" value="F:DNA binding"/>
    <property type="evidence" value="ECO:0007669"/>
    <property type="project" value="UniProtKB-KW"/>
</dbReference>
<dbReference type="InterPro" id="IPR007627">
    <property type="entry name" value="RNA_pol_sigma70_r2"/>
</dbReference>
<sequence length="181" mass="20517">MTALAQTAQLPVIGTGSLQSYLDSIQQIPILSADEETELFRQFKEQEDLEAARKLVLSHLRYVAYVARGYKGYGLPVEDLIQQGNVGLMKSVKKFDLSHGVRLVSFAVHWIKAEIHEYILKNWKIVKVATTKAQRKLFFNLRKAKQRLGWFSADEVTQVASDLGVKPQEVLEMEARLANVD</sequence>
<dbReference type="InterPro" id="IPR000943">
    <property type="entry name" value="RNA_pol_sigma70"/>
</dbReference>
<dbReference type="AlphaFoldDB" id="A0A382RHZ8"/>
<evidence type="ECO:0000256" key="1">
    <source>
        <dbReference type="ARBA" id="ARBA00023015"/>
    </source>
</evidence>
<dbReference type="SUPFAM" id="SSF88946">
    <property type="entry name" value="Sigma2 domain of RNA polymerase sigma factors"/>
    <property type="match status" value="1"/>
</dbReference>
<dbReference type="Pfam" id="PF00140">
    <property type="entry name" value="Sigma70_r1_2"/>
    <property type="match status" value="1"/>
</dbReference>
<organism evidence="6">
    <name type="scientific">marine metagenome</name>
    <dbReference type="NCBI Taxonomy" id="408172"/>
    <lineage>
        <taxon>unclassified sequences</taxon>
        <taxon>metagenomes</taxon>
        <taxon>ecological metagenomes</taxon>
    </lineage>
</organism>
<dbReference type="Pfam" id="PF04542">
    <property type="entry name" value="Sigma70_r2"/>
    <property type="match status" value="1"/>
</dbReference>
<dbReference type="InterPro" id="IPR013325">
    <property type="entry name" value="RNA_pol_sigma_r2"/>
</dbReference>
<feature type="non-terminal residue" evidence="6">
    <location>
        <position position="181"/>
    </location>
</feature>
<proteinExistence type="predicted"/>
<dbReference type="Gene3D" id="1.20.120.1810">
    <property type="match status" value="1"/>
</dbReference>
<dbReference type="PROSITE" id="PS00715">
    <property type="entry name" value="SIGMA70_1"/>
    <property type="match status" value="1"/>
</dbReference>
<gene>
    <name evidence="6" type="ORF">METZ01_LOCUS349639</name>
</gene>
<evidence type="ECO:0000313" key="6">
    <source>
        <dbReference type="EMBL" id="SVC96785.1"/>
    </source>
</evidence>
<evidence type="ECO:0000256" key="2">
    <source>
        <dbReference type="ARBA" id="ARBA00023082"/>
    </source>
</evidence>
<evidence type="ECO:0000256" key="3">
    <source>
        <dbReference type="ARBA" id="ARBA00023125"/>
    </source>
</evidence>
<evidence type="ECO:0000256" key="4">
    <source>
        <dbReference type="ARBA" id="ARBA00023163"/>
    </source>
</evidence>
<dbReference type="PANTHER" id="PTHR30376">
    <property type="entry name" value="SIGMA FACTOR RPOH HEAT SHOCK RELATED"/>
    <property type="match status" value="1"/>
</dbReference>
<dbReference type="InterPro" id="IPR050813">
    <property type="entry name" value="Sigma-70_Factor"/>
</dbReference>
<dbReference type="FunFam" id="1.20.120.1810:FF:000001">
    <property type="entry name" value="RNA polymerase sigma factor RpoH"/>
    <property type="match status" value="1"/>
</dbReference>
<keyword evidence="3" id="KW-0238">DNA-binding</keyword>
<protein>
    <recommendedName>
        <fullName evidence="5">RNA polymerase sigma-70 domain-containing protein</fullName>
    </recommendedName>
</protein>
<name>A0A382RHZ8_9ZZZZ</name>
<dbReference type="InterPro" id="IPR014284">
    <property type="entry name" value="RNA_pol_sigma-70_dom"/>
</dbReference>
<dbReference type="NCBIfam" id="TIGR02937">
    <property type="entry name" value="sigma70-ECF"/>
    <property type="match status" value="1"/>
</dbReference>
<accession>A0A382RHZ8</accession>
<keyword evidence="1" id="KW-0805">Transcription regulation</keyword>
<keyword evidence="2" id="KW-0731">Sigma factor</keyword>
<reference evidence="6" key="1">
    <citation type="submission" date="2018-05" db="EMBL/GenBank/DDBJ databases">
        <authorList>
            <person name="Lanie J.A."/>
            <person name="Ng W.-L."/>
            <person name="Kazmierczak K.M."/>
            <person name="Andrzejewski T.M."/>
            <person name="Davidsen T.M."/>
            <person name="Wayne K.J."/>
            <person name="Tettelin H."/>
            <person name="Glass J.I."/>
            <person name="Rusch D."/>
            <person name="Podicherti R."/>
            <person name="Tsui H.-C.T."/>
            <person name="Winkler M.E."/>
        </authorList>
    </citation>
    <scope>NUCLEOTIDE SEQUENCE</scope>
</reference>
<feature type="domain" description="RNA polymerase sigma-70" evidence="5">
    <location>
        <begin position="79"/>
        <end position="92"/>
    </location>
</feature>
<dbReference type="GO" id="GO:0006352">
    <property type="term" value="P:DNA-templated transcription initiation"/>
    <property type="evidence" value="ECO:0007669"/>
    <property type="project" value="InterPro"/>
</dbReference>
<dbReference type="EMBL" id="UINC01121543">
    <property type="protein sequence ID" value="SVC96785.1"/>
    <property type="molecule type" value="Genomic_DNA"/>
</dbReference>
<keyword evidence="4" id="KW-0804">Transcription</keyword>
<evidence type="ECO:0000259" key="5">
    <source>
        <dbReference type="PROSITE" id="PS00715"/>
    </source>
</evidence>
<dbReference type="GO" id="GO:0016987">
    <property type="term" value="F:sigma factor activity"/>
    <property type="evidence" value="ECO:0007669"/>
    <property type="project" value="UniProtKB-KW"/>
</dbReference>
<dbReference type="InterPro" id="IPR009042">
    <property type="entry name" value="RNA_pol_sigma70_r1_2"/>
</dbReference>